<dbReference type="Pfam" id="PF01926">
    <property type="entry name" value="MMR_HSR1"/>
    <property type="match status" value="1"/>
</dbReference>
<feature type="domain" description="G" evidence="2">
    <location>
        <begin position="60"/>
        <end position="199"/>
    </location>
</feature>
<dbReference type="InterPro" id="IPR027417">
    <property type="entry name" value="P-loop_NTPase"/>
</dbReference>
<dbReference type="PANTHER" id="PTHR42698">
    <property type="entry name" value="GTPASE ERA"/>
    <property type="match status" value="1"/>
</dbReference>
<accession>A0A0A0JD87</accession>
<dbReference type="eggNOG" id="COG0699">
    <property type="taxonomic scope" value="Bacteria"/>
</dbReference>
<dbReference type="STRING" id="1385520.N802_01630"/>
<dbReference type="PANTHER" id="PTHR42698:SF1">
    <property type="entry name" value="GTPASE ERA, MITOCHONDRIAL"/>
    <property type="match status" value="1"/>
</dbReference>
<feature type="transmembrane region" description="Helical" evidence="1">
    <location>
        <begin position="429"/>
        <end position="458"/>
    </location>
</feature>
<keyword evidence="4" id="KW-1185">Reference proteome</keyword>
<evidence type="ECO:0000313" key="3">
    <source>
        <dbReference type="EMBL" id="KGN34784.1"/>
    </source>
</evidence>
<organism evidence="3 4">
    <name type="scientific">Knoellia sinensis KCTC 19936</name>
    <dbReference type="NCBI Taxonomy" id="1385520"/>
    <lineage>
        <taxon>Bacteria</taxon>
        <taxon>Bacillati</taxon>
        <taxon>Actinomycetota</taxon>
        <taxon>Actinomycetes</taxon>
        <taxon>Micrococcales</taxon>
        <taxon>Intrasporangiaceae</taxon>
        <taxon>Knoellia</taxon>
    </lineage>
</organism>
<dbReference type="InterPro" id="IPR006073">
    <property type="entry name" value="GTP-bd"/>
</dbReference>
<dbReference type="OrthoDB" id="974105at2"/>
<keyword evidence="1" id="KW-0812">Transmembrane</keyword>
<dbReference type="Proteomes" id="UP000030002">
    <property type="component" value="Unassembled WGS sequence"/>
</dbReference>
<protein>
    <submittedName>
        <fullName evidence="3">ABC transporter</fullName>
    </submittedName>
</protein>
<dbReference type="EMBL" id="AVPJ01000001">
    <property type="protein sequence ID" value="KGN34784.1"/>
    <property type="molecule type" value="Genomic_DNA"/>
</dbReference>
<proteinExistence type="predicted"/>
<feature type="transmembrane region" description="Helical" evidence="1">
    <location>
        <begin position="478"/>
        <end position="499"/>
    </location>
</feature>
<dbReference type="GO" id="GO:0043024">
    <property type="term" value="F:ribosomal small subunit binding"/>
    <property type="evidence" value="ECO:0007669"/>
    <property type="project" value="TreeGrafter"/>
</dbReference>
<evidence type="ECO:0000259" key="2">
    <source>
        <dbReference type="Pfam" id="PF01926"/>
    </source>
</evidence>
<dbReference type="AlphaFoldDB" id="A0A0A0JD87"/>
<sequence length="550" mass="58082">MGCATVKAVSAESLSAASTSLDRALESGGDQLPEAPAAKARSLVTKVGERTSIVGGHTVVALAGATGSGKSSLFNTLVGAEVATVGARRPTTSKPTAGVWGDEPAGPLLDWLDVATRHHVETGSEATGAVGSLDGLVLLDLPDFDSRETSHHVEAERILELVDVFVWVTDPQKYADARLHDDYVSALAMHDAVTIVVLNQVDRLTDEQVDQCVEDLKRLMVRDGMPGATVIPTSARTGRGLDLLGQRLSNAVAGANAARDRLAADVRQTAAALRPGVADSEPEIRAKGEGELVDALARAAGVPTVVRAVQRDYLMQAIGHTGWPFTRWVQRLKAKPLRRLRLDNGRGEISHSEADVRSVLGRSSLPPPTPAARAAVDLATRRLADKAGAALPTPWGDAIDSAAAPPGHAMADALDQAVIGTSLRSRTPVWWHVIGIVQLQIALVAVAGLAWVLILMLLGWLQFPSIETPMLGPLPWPFVLLAGGVVAGLLLALISRFLAGIGARRRAAVIQGRLHDSISTVADERILAPVTEVLDRHRATREHLEAAAKV</sequence>
<gene>
    <name evidence="3" type="ORF">N802_01630</name>
</gene>
<dbReference type="GO" id="GO:0019843">
    <property type="term" value="F:rRNA binding"/>
    <property type="evidence" value="ECO:0007669"/>
    <property type="project" value="TreeGrafter"/>
</dbReference>
<name>A0A0A0JD87_9MICO</name>
<dbReference type="Gene3D" id="3.40.50.300">
    <property type="entry name" value="P-loop containing nucleotide triphosphate hydrolases"/>
    <property type="match status" value="1"/>
</dbReference>
<evidence type="ECO:0000313" key="4">
    <source>
        <dbReference type="Proteomes" id="UP000030002"/>
    </source>
</evidence>
<comment type="caution">
    <text evidence="3">The sequence shown here is derived from an EMBL/GenBank/DDBJ whole genome shotgun (WGS) entry which is preliminary data.</text>
</comment>
<dbReference type="SUPFAM" id="SSF52540">
    <property type="entry name" value="P-loop containing nucleoside triphosphate hydrolases"/>
    <property type="match status" value="1"/>
</dbReference>
<keyword evidence="1" id="KW-0472">Membrane</keyword>
<evidence type="ECO:0000256" key="1">
    <source>
        <dbReference type="SAM" id="Phobius"/>
    </source>
</evidence>
<dbReference type="GO" id="GO:0000028">
    <property type="term" value="P:ribosomal small subunit assembly"/>
    <property type="evidence" value="ECO:0007669"/>
    <property type="project" value="TreeGrafter"/>
</dbReference>
<dbReference type="InterPro" id="IPR005662">
    <property type="entry name" value="GTPase_Era-like"/>
</dbReference>
<keyword evidence="1" id="KW-1133">Transmembrane helix</keyword>
<reference evidence="3 4" key="1">
    <citation type="submission" date="2013-08" db="EMBL/GenBank/DDBJ databases">
        <title>The genome sequence of Knoellia sinensis.</title>
        <authorList>
            <person name="Zhu W."/>
            <person name="Wang G."/>
        </authorList>
    </citation>
    <scope>NUCLEOTIDE SEQUENCE [LARGE SCALE GENOMIC DNA]</scope>
    <source>
        <strain evidence="3 4">KCTC 19936</strain>
    </source>
</reference>
<dbReference type="CDD" id="cd11383">
    <property type="entry name" value="YfjP"/>
    <property type="match status" value="1"/>
</dbReference>
<dbReference type="GO" id="GO:0005525">
    <property type="term" value="F:GTP binding"/>
    <property type="evidence" value="ECO:0007669"/>
    <property type="project" value="InterPro"/>
</dbReference>
<dbReference type="GO" id="GO:0005829">
    <property type="term" value="C:cytosol"/>
    <property type="evidence" value="ECO:0007669"/>
    <property type="project" value="TreeGrafter"/>
</dbReference>